<protein>
    <submittedName>
        <fullName evidence="1">Uncharacterized protein</fullName>
    </submittedName>
</protein>
<dbReference type="RefSeq" id="WP_012597944.1">
    <property type="nucleotide sequence ID" value="NC_011729.1"/>
</dbReference>
<dbReference type="Proteomes" id="UP000002384">
    <property type="component" value="Chromosome"/>
</dbReference>
<dbReference type="HOGENOM" id="CLU_164107_0_0_3"/>
<dbReference type="STRING" id="65393.PCC7424_0534"/>
<name>B7KDH7_GLOC7</name>
<organism evidence="1 2">
    <name type="scientific">Gloeothece citriformis (strain PCC 7424)</name>
    <name type="common">Cyanothece sp. (strain PCC 7424)</name>
    <dbReference type="NCBI Taxonomy" id="65393"/>
    <lineage>
        <taxon>Bacteria</taxon>
        <taxon>Bacillati</taxon>
        <taxon>Cyanobacteriota</taxon>
        <taxon>Cyanophyceae</taxon>
        <taxon>Oscillatoriophycideae</taxon>
        <taxon>Chroococcales</taxon>
        <taxon>Aphanothecaceae</taxon>
        <taxon>Gloeothece</taxon>
        <taxon>Gloeothece citriformis</taxon>
    </lineage>
</organism>
<evidence type="ECO:0000313" key="1">
    <source>
        <dbReference type="EMBL" id="ACK68997.1"/>
    </source>
</evidence>
<dbReference type="AlphaFoldDB" id="B7KDH7"/>
<dbReference type="OrthoDB" id="484274at2"/>
<reference evidence="2" key="1">
    <citation type="journal article" date="2011" name="MBio">
        <title>Novel metabolic attributes of the genus Cyanothece, comprising a group of unicellular nitrogen-fixing Cyanobacteria.</title>
        <authorList>
            <person name="Bandyopadhyay A."/>
            <person name="Elvitigala T."/>
            <person name="Welsh E."/>
            <person name="Stockel J."/>
            <person name="Liberton M."/>
            <person name="Min H."/>
            <person name="Sherman L.A."/>
            <person name="Pakrasi H.B."/>
        </authorList>
    </citation>
    <scope>NUCLEOTIDE SEQUENCE [LARGE SCALE GENOMIC DNA]</scope>
    <source>
        <strain evidence="2">PCC 7424</strain>
    </source>
</reference>
<dbReference type="eggNOG" id="ENOG5032S1W">
    <property type="taxonomic scope" value="Bacteria"/>
</dbReference>
<keyword evidence="2" id="KW-1185">Reference proteome</keyword>
<accession>B7KDH7</accession>
<evidence type="ECO:0000313" key="2">
    <source>
        <dbReference type="Proteomes" id="UP000002384"/>
    </source>
</evidence>
<dbReference type="EMBL" id="CP001291">
    <property type="protein sequence ID" value="ACK68997.1"/>
    <property type="molecule type" value="Genomic_DNA"/>
</dbReference>
<gene>
    <name evidence="1" type="ordered locus">PCC7424_0534</name>
</gene>
<proteinExistence type="predicted"/>
<sequence length="114" mass="13313">MLTTRDTTLAKPPTIVPSVSEKKRLERQRMDDVLLLLSNLVEREEATVKLILDCLYDVGSVNLIDKKFRKRPVNSLLKSIARLSKPAFKVVAFYWFKKNCPQLITDWLYKKVKF</sequence>
<dbReference type="KEGG" id="cyc:PCC7424_0534"/>